<gene>
    <name evidence="1" type="ordered locus">Tter_0379</name>
</gene>
<reference evidence="2" key="1">
    <citation type="journal article" date="2010" name="Stand. Genomic Sci.">
        <title>Complete genome sequence of 'Thermobaculum terrenum' type strain (YNP1).</title>
        <authorList>
            <person name="Kiss H."/>
            <person name="Cleland D."/>
            <person name="Lapidus A."/>
            <person name="Lucas S."/>
            <person name="Glavina Del Rio T."/>
            <person name="Nolan M."/>
            <person name="Tice H."/>
            <person name="Han C."/>
            <person name="Goodwin L."/>
            <person name="Pitluck S."/>
            <person name="Liolios K."/>
            <person name="Ivanova N."/>
            <person name="Mavromatis K."/>
            <person name="Ovchinnikova G."/>
            <person name="Pati A."/>
            <person name="Chen A."/>
            <person name="Palaniappan K."/>
            <person name="Land M."/>
            <person name="Hauser L."/>
            <person name="Chang Y."/>
            <person name="Jeffries C."/>
            <person name="Lu M."/>
            <person name="Brettin T."/>
            <person name="Detter J."/>
            <person name="Goker M."/>
            <person name="Tindall B."/>
            <person name="Beck B."/>
            <person name="McDermott T."/>
            <person name="Woyke T."/>
            <person name="Bristow J."/>
            <person name="Eisen J."/>
            <person name="Markowitz V."/>
            <person name="Hugenholtz P."/>
            <person name="Kyrpides N."/>
            <person name="Klenk H."/>
            <person name="Cheng J."/>
        </authorList>
    </citation>
    <scope>NUCLEOTIDE SEQUENCE [LARGE SCALE GENOMIC DNA]</scope>
    <source>
        <strain evidence="2">ATCC BAA-798 / YNP1</strain>
    </source>
</reference>
<dbReference type="Proteomes" id="UP000000323">
    <property type="component" value="Chromosome 1"/>
</dbReference>
<dbReference type="STRING" id="525904.Tter_0379"/>
<evidence type="ECO:0008006" key="3">
    <source>
        <dbReference type="Google" id="ProtNLM"/>
    </source>
</evidence>
<sequence>MIRRTRTLINLMKEVSLDEVREKASMPFALVITGPSRELRQKTTNLLSGGASYTSGTLIEHDANTGWSPVFERASLVLYVLDHGQVRQSDLELLGRIARIGLPIIVLLLNAAALVGDQNTLDRFNSMIRDSHAKIKLVRIQDSIETLLRTILQELDAFDIAIARQLPPFRPIVANQLISEASRANAQFALMSNIPMVIPIIGNIAAASADLLVLTKNQIMLVFKLAAVNGQDIHSGRKILAEIIPVVGAGFFWRTVARELADLMPFGVGAIPKTIIAYAGTFVVGRSAQYYYSTGLQPSNDLLRKFYSDALERARKLFPKQDTEPKEQTD</sequence>
<accession>D1CEE5</accession>
<dbReference type="OrthoDB" id="9814531at2"/>
<dbReference type="RefSeq" id="WP_012874336.1">
    <property type="nucleotide sequence ID" value="NC_013525.1"/>
</dbReference>
<evidence type="ECO:0000313" key="1">
    <source>
        <dbReference type="EMBL" id="ACZ41301.1"/>
    </source>
</evidence>
<dbReference type="KEGG" id="ttr:Tter_0379"/>
<keyword evidence="2" id="KW-1185">Reference proteome</keyword>
<dbReference type="AlphaFoldDB" id="D1CEE5"/>
<organism evidence="1 2">
    <name type="scientific">Thermobaculum terrenum (strain ATCC BAA-798 / CCMEE 7001 / YNP1)</name>
    <dbReference type="NCBI Taxonomy" id="525904"/>
    <lineage>
        <taxon>Bacteria</taxon>
        <taxon>Bacillati</taxon>
        <taxon>Chloroflexota</taxon>
        <taxon>Chloroflexia</taxon>
        <taxon>Candidatus Thermobaculales</taxon>
        <taxon>Candidatus Thermobaculaceae</taxon>
        <taxon>Thermobaculum</taxon>
    </lineage>
</organism>
<dbReference type="eggNOG" id="COG3597">
    <property type="taxonomic scope" value="Bacteria"/>
</dbReference>
<proteinExistence type="predicted"/>
<dbReference type="EMBL" id="CP001825">
    <property type="protein sequence ID" value="ACZ41301.1"/>
    <property type="molecule type" value="Genomic_DNA"/>
</dbReference>
<name>D1CEE5_THET1</name>
<evidence type="ECO:0000313" key="2">
    <source>
        <dbReference type="Proteomes" id="UP000000323"/>
    </source>
</evidence>
<dbReference type="HOGENOM" id="CLU_059930_0_0_0"/>
<protein>
    <recommendedName>
        <fullName evidence="3">DUF697 domain-containing protein</fullName>
    </recommendedName>
</protein>